<proteinExistence type="predicted"/>
<dbReference type="PROSITE" id="PS50011">
    <property type="entry name" value="PROTEIN_KINASE_DOM"/>
    <property type="match status" value="1"/>
</dbReference>
<evidence type="ECO:0000256" key="1">
    <source>
        <dbReference type="SAM" id="MobiDB-lite"/>
    </source>
</evidence>
<feature type="domain" description="Protein kinase" evidence="2">
    <location>
        <begin position="1"/>
        <end position="206"/>
    </location>
</feature>
<dbReference type="InterPro" id="IPR011009">
    <property type="entry name" value="Kinase-like_dom_sf"/>
</dbReference>
<dbReference type="GO" id="GO:0004672">
    <property type="term" value="F:protein kinase activity"/>
    <property type="evidence" value="ECO:0007669"/>
    <property type="project" value="InterPro"/>
</dbReference>
<evidence type="ECO:0000313" key="4">
    <source>
        <dbReference type="Proteomes" id="UP000605970"/>
    </source>
</evidence>
<dbReference type="GO" id="GO:0005524">
    <property type="term" value="F:ATP binding"/>
    <property type="evidence" value="ECO:0007669"/>
    <property type="project" value="InterPro"/>
</dbReference>
<evidence type="ECO:0000259" key="2">
    <source>
        <dbReference type="PROSITE" id="PS50011"/>
    </source>
</evidence>
<dbReference type="OrthoDB" id="10591892at2759"/>
<feature type="compositionally biased region" description="Polar residues" evidence="1">
    <location>
        <begin position="422"/>
        <end position="432"/>
    </location>
</feature>
<protein>
    <submittedName>
        <fullName evidence="3">Protein kinase domain-containing protein</fullName>
    </submittedName>
</protein>
<sequence length="432" mass="51129">MVYTKNTIKIIDFESGHLIQNELEINNNNNNKLANKYILIDEQYTTQIYRGPENNIICDGEFSCEFKYKTKRELLSTKSDIWSIGITFLEYILESPLMEKPLEIFRFLRGPTNNLKIIKELNLFYKLNKNEWNKRIKNSYKIMKLNNEIEIKKEKEKRKLNINTSTSTSTIHPLLFRMITASLEYNQEDRPSSLGLLNFMSGKCYFKHEINKTKKYSKKPIFIIPKLILNELDLLKKRKEEEIKKFKPLSKSVTSIDNEEFRKNEQNEIINKIIEIKNEVLELLNKIIQLENKENEEKWNCFKFFISCFRKNKKTINVENNKTKIDLRRLKWDETTIEHKPENIECDTENIDKSTYLVKGEIFPSEMSGYEGDFGDYSSLSLPTTPLMQQNSSSPITDYDEENKLLVKARSWSATPKREEYSSNAIQESDWD</sequence>
<feature type="region of interest" description="Disordered" evidence="1">
    <location>
        <begin position="413"/>
        <end position="432"/>
    </location>
</feature>
<keyword evidence="4" id="KW-1185">Reference proteome</keyword>
<keyword evidence="3" id="KW-0808">Transferase</keyword>
<dbReference type="Proteomes" id="UP000605970">
    <property type="component" value="Unassembled WGS sequence"/>
</dbReference>
<evidence type="ECO:0000313" key="3">
    <source>
        <dbReference type="EMBL" id="KAF7640027.1"/>
    </source>
</evidence>
<dbReference type="SUPFAM" id="SSF56112">
    <property type="entry name" value="Protein kinase-like (PK-like)"/>
    <property type="match status" value="1"/>
</dbReference>
<comment type="caution">
    <text evidence="3">The sequence shown here is derived from an EMBL/GenBank/DDBJ whole genome shotgun (WGS) entry which is preliminary data.</text>
</comment>
<gene>
    <name evidence="3" type="ORF">Mgra_00000472</name>
</gene>
<dbReference type="EMBL" id="JABEBT010000002">
    <property type="protein sequence ID" value="KAF7640027.1"/>
    <property type="molecule type" value="Genomic_DNA"/>
</dbReference>
<reference evidence="3" key="1">
    <citation type="journal article" date="2020" name="Ecol. Evol.">
        <title>Genome structure and content of the rice root-knot nematode (Meloidogyne graminicola).</title>
        <authorList>
            <person name="Phan N.T."/>
            <person name="Danchin E.G.J."/>
            <person name="Klopp C."/>
            <person name="Perfus-Barbeoch L."/>
            <person name="Kozlowski D.K."/>
            <person name="Koutsovoulos G.D."/>
            <person name="Lopez-Roques C."/>
            <person name="Bouchez O."/>
            <person name="Zahm M."/>
            <person name="Besnard G."/>
            <person name="Bellafiore S."/>
        </authorList>
    </citation>
    <scope>NUCLEOTIDE SEQUENCE</scope>
    <source>
        <strain evidence="3">VN-18</strain>
    </source>
</reference>
<feature type="non-terminal residue" evidence="3">
    <location>
        <position position="1"/>
    </location>
</feature>
<dbReference type="InterPro" id="IPR000719">
    <property type="entry name" value="Prot_kinase_dom"/>
</dbReference>
<dbReference type="Gene3D" id="1.10.510.10">
    <property type="entry name" value="Transferase(Phosphotransferase) domain 1"/>
    <property type="match status" value="1"/>
</dbReference>
<keyword evidence="3" id="KW-0418">Kinase</keyword>
<name>A0A8T0A2G6_9BILA</name>
<dbReference type="AlphaFoldDB" id="A0A8T0A2G6"/>
<organism evidence="3 4">
    <name type="scientific">Meloidogyne graminicola</name>
    <dbReference type="NCBI Taxonomy" id="189291"/>
    <lineage>
        <taxon>Eukaryota</taxon>
        <taxon>Metazoa</taxon>
        <taxon>Ecdysozoa</taxon>
        <taxon>Nematoda</taxon>
        <taxon>Chromadorea</taxon>
        <taxon>Rhabditida</taxon>
        <taxon>Tylenchina</taxon>
        <taxon>Tylenchomorpha</taxon>
        <taxon>Tylenchoidea</taxon>
        <taxon>Meloidogynidae</taxon>
        <taxon>Meloidogyninae</taxon>
        <taxon>Meloidogyne</taxon>
    </lineage>
</organism>
<accession>A0A8T0A2G6</accession>